<organism evidence="10 11">
    <name type="scientific">Ensete ventricosum</name>
    <name type="common">Abyssinian banana</name>
    <name type="synonym">Musa ensete</name>
    <dbReference type="NCBI Taxonomy" id="4639"/>
    <lineage>
        <taxon>Eukaryota</taxon>
        <taxon>Viridiplantae</taxon>
        <taxon>Streptophyta</taxon>
        <taxon>Embryophyta</taxon>
        <taxon>Tracheophyta</taxon>
        <taxon>Spermatophyta</taxon>
        <taxon>Magnoliopsida</taxon>
        <taxon>Liliopsida</taxon>
        <taxon>Zingiberales</taxon>
        <taxon>Musaceae</taxon>
        <taxon>Ensete</taxon>
    </lineage>
</organism>
<keyword evidence="6" id="KW-0479">Metal-binding</keyword>
<dbReference type="Proteomes" id="UP001222027">
    <property type="component" value="Unassembled WGS sequence"/>
</dbReference>
<evidence type="ECO:0000313" key="10">
    <source>
        <dbReference type="EMBL" id="KAJ8491079.1"/>
    </source>
</evidence>
<reference evidence="10 11" key="1">
    <citation type="submission" date="2022-12" db="EMBL/GenBank/DDBJ databases">
        <title>Chromosome-scale assembly of the Ensete ventricosum genome.</title>
        <authorList>
            <person name="Dussert Y."/>
            <person name="Stocks J."/>
            <person name="Wendawek A."/>
            <person name="Woldeyes F."/>
            <person name="Nichols R.A."/>
            <person name="Borrell J.S."/>
        </authorList>
    </citation>
    <scope>NUCLEOTIDE SEQUENCE [LARGE SCALE GENOMIC DNA]</scope>
    <source>
        <strain evidence="11">cv. Maze</strain>
        <tissue evidence="10">Seeds</tissue>
    </source>
</reference>
<protein>
    <recommendedName>
        <fullName evidence="12">SET domain-containing protein</fullName>
    </recommendedName>
</protein>
<dbReference type="GO" id="GO:0046872">
    <property type="term" value="F:metal ion binding"/>
    <property type="evidence" value="ECO:0007669"/>
    <property type="project" value="UniProtKB-KW"/>
</dbReference>
<keyword evidence="5" id="KW-0949">S-adenosyl-L-methionine</keyword>
<evidence type="ECO:0000256" key="3">
    <source>
        <dbReference type="ARBA" id="ARBA00022603"/>
    </source>
</evidence>
<dbReference type="PROSITE" id="PS50868">
    <property type="entry name" value="POST_SET"/>
    <property type="match status" value="1"/>
</dbReference>
<dbReference type="GO" id="GO:0008168">
    <property type="term" value="F:methyltransferase activity"/>
    <property type="evidence" value="ECO:0007669"/>
    <property type="project" value="UniProtKB-KW"/>
</dbReference>
<comment type="caution">
    <text evidence="10">The sequence shown here is derived from an EMBL/GenBank/DDBJ whole genome shotgun (WGS) entry which is preliminary data.</text>
</comment>
<evidence type="ECO:0000256" key="7">
    <source>
        <dbReference type="ARBA" id="ARBA00022833"/>
    </source>
</evidence>
<dbReference type="GO" id="GO:0032259">
    <property type="term" value="P:methylation"/>
    <property type="evidence" value="ECO:0007669"/>
    <property type="project" value="UniProtKB-KW"/>
</dbReference>
<evidence type="ECO:0000259" key="8">
    <source>
        <dbReference type="PROSITE" id="PS50280"/>
    </source>
</evidence>
<keyword evidence="7" id="KW-0862">Zinc</keyword>
<dbReference type="GO" id="GO:0005694">
    <property type="term" value="C:chromosome"/>
    <property type="evidence" value="ECO:0007669"/>
    <property type="project" value="UniProtKB-SubCell"/>
</dbReference>
<dbReference type="SMART" id="SM00317">
    <property type="entry name" value="SET"/>
    <property type="match status" value="1"/>
</dbReference>
<evidence type="ECO:0000256" key="2">
    <source>
        <dbReference type="ARBA" id="ARBA00022454"/>
    </source>
</evidence>
<evidence type="ECO:0000256" key="1">
    <source>
        <dbReference type="ARBA" id="ARBA00004286"/>
    </source>
</evidence>
<dbReference type="SUPFAM" id="SSF82199">
    <property type="entry name" value="SET domain"/>
    <property type="match status" value="1"/>
</dbReference>
<name>A0AAV8PHF4_ENSVE</name>
<dbReference type="Pfam" id="PF00856">
    <property type="entry name" value="SET"/>
    <property type="match status" value="1"/>
</dbReference>
<proteinExistence type="predicted"/>
<dbReference type="InterPro" id="IPR050973">
    <property type="entry name" value="H3K9_Histone-Lys_N-MTase"/>
</dbReference>
<dbReference type="PROSITE" id="PS50280">
    <property type="entry name" value="SET"/>
    <property type="match status" value="1"/>
</dbReference>
<feature type="domain" description="SET" evidence="8">
    <location>
        <begin position="186"/>
        <end position="318"/>
    </location>
</feature>
<keyword evidence="2" id="KW-0158">Chromosome</keyword>
<dbReference type="PANTHER" id="PTHR46223:SF3">
    <property type="entry name" value="HISTONE-LYSINE N-METHYLTRANSFERASE SET-23"/>
    <property type="match status" value="1"/>
</dbReference>
<keyword evidence="4" id="KW-0808">Transferase</keyword>
<dbReference type="PANTHER" id="PTHR46223">
    <property type="entry name" value="HISTONE-LYSINE N-METHYLTRANSFERASE SUV39H"/>
    <property type="match status" value="1"/>
</dbReference>
<evidence type="ECO:0000256" key="5">
    <source>
        <dbReference type="ARBA" id="ARBA00022691"/>
    </source>
</evidence>
<evidence type="ECO:0000256" key="4">
    <source>
        <dbReference type="ARBA" id="ARBA00022679"/>
    </source>
</evidence>
<evidence type="ECO:0008006" key="12">
    <source>
        <dbReference type="Google" id="ProtNLM"/>
    </source>
</evidence>
<gene>
    <name evidence="10" type="ORF">OPV22_012800</name>
</gene>
<dbReference type="AlphaFoldDB" id="A0AAV8PHF4"/>
<sequence>MRRTRGGADLRQWAELVLPWLPPPDLTAAACTCKALSRVAKSVSSRRASDAARGLERHPIPFLDPTGDDQPYSYFLYTRFPVLALFPPAPSAQPWGGDPDKNRILDASSLAVFASPITGSGAGCGCNVCAPLAVGDYGRCPCSSPKMGSFSGSNAGNGTDLMTECGTNCSCGVECVNRLTQRGVSVKLRIVKDRKKGWGLHAAQFIRRGQFVCEYAGEFLTTEEARRRQRTYDELACGGRLHPALLVVREHLPSGKACLRVNVDATKVGNVARFVNHSCDGGNLSTVLVRNSGSLLPRLCFFAAKDVVDGEELSFSYGVADLTKQGLLPCFCGSSCCVGRLPSEET</sequence>
<dbReference type="Gene3D" id="2.170.270.10">
    <property type="entry name" value="SET domain"/>
    <property type="match status" value="1"/>
</dbReference>
<evidence type="ECO:0000313" key="11">
    <source>
        <dbReference type="Proteomes" id="UP001222027"/>
    </source>
</evidence>
<dbReference type="InterPro" id="IPR046341">
    <property type="entry name" value="SET_dom_sf"/>
</dbReference>
<keyword evidence="3" id="KW-0489">Methyltransferase</keyword>
<evidence type="ECO:0000256" key="6">
    <source>
        <dbReference type="ARBA" id="ARBA00022723"/>
    </source>
</evidence>
<dbReference type="InterPro" id="IPR003616">
    <property type="entry name" value="Post-SET_dom"/>
</dbReference>
<evidence type="ECO:0000259" key="9">
    <source>
        <dbReference type="PROSITE" id="PS50868"/>
    </source>
</evidence>
<dbReference type="InterPro" id="IPR001214">
    <property type="entry name" value="SET_dom"/>
</dbReference>
<dbReference type="EMBL" id="JAQQAF010000004">
    <property type="protein sequence ID" value="KAJ8491079.1"/>
    <property type="molecule type" value="Genomic_DNA"/>
</dbReference>
<keyword evidence="11" id="KW-1185">Reference proteome</keyword>
<feature type="domain" description="Post-SET" evidence="9">
    <location>
        <begin position="326"/>
        <end position="342"/>
    </location>
</feature>
<comment type="subcellular location">
    <subcellularLocation>
        <location evidence="1">Chromosome</location>
    </subcellularLocation>
</comment>
<accession>A0AAV8PHF4</accession>